<proteinExistence type="predicted"/>
<keyword evidence="3" id="KW-1185">Reference proteome</keyword>
<accession>A0A7D5PER5</accession>
<evidence type="ECO:0000259" key="1">
    <source>
        <dbReference type="Pfam" id="PF18480"/>
    </source>
</evidence>
<dbReference type="KEGG" id="hpel:HZS54_09900"/>
<gene>
    <name evidence="2" type="ORF">HZS54_09900</name>
</gene>
<dbReference type="Proteomes" id="UP000509346">
    <property type="component" value="Chromosome"/>
</dbReference>
<organism evidence="2 3">
    <name type="scientific">Halosimplex pelagicum</name>
    <dbReference type="NCBI Taxonomy" id="869886"/>
    <lineage>
        <taxon>Archaea</taxon>
        <taxon>Methanobacteriati</taxon>
        <taxon>Methanobacteriota</taxon>
        <taxon>Stenosarchaea group</taxon>
        <taxon>Halobacteria</taxon>
        <taxon>Halobacteriales</taxon>
        <taxon>Haloarculaceae</taxon>
        <taxon>Halosimplex</taxon>
    </lineage>
</organism>
<evidence type="ECO:0000313" key="3">
    <source>
        <dbReference type="Proteomes" id="UP000509346"/>
    </source>
</evidence>
<dbReference type="Pfam" id="PF18480">
    <property type="entry name" value="DUF5615"/>
    <property type="match status" value="1"/>
</dbReference>
<name>A0A7D5PER5_9EURY</name>
<dbReference type="InterPro" id="IPR041049">
    <property type="entry name" value="DUF5615"/>
</dbReference>
<evidence type="ECO:0000313" key="2">
    <source>
        <dbReference type="EMBL" id="QLH81919.1"/>
    </source>
</evidence>
<dbReference type="AlphaFoldDB" id="A0A7D5PER5"/>
<dbReference type="RefSeq" id="WP_179922382.1">
    <property type="nucleotide sequence ID" value="NZ_CP058909.1"/>
</dbReference>
<dbReference type="OrthoDB" id="147476at2157"/>
<reference evidence="2 3" key="1">
    <citation type="submission" date="2020-07" db="EMBL/GenBank/DDBJ databases">
        <title>Halosimplex litoreum sp. nov. and Halosimplex rubrum sp. nov., isolated from different salt environments.</title>
        <authorList>
            <person name="Cui H."/>
        </authorList>
    </citation>
    <scope>NUCLEOTIDE SEQUENCE [LARGE SCALE GENOMIC DNA]</scope>
    <source>
        <strain evidence="2 3">R2</strain>
    </source>
</reference>
<protein>
    <submittedName>
        <fullName evidence="2">DUF5615 family PIN-like protein</fullName>
    </submittedName>
</protein>
<feature type="domain" description="DUF5615" evidence="1">
    <location>
        <begin position="4"/>
        <end position="65"/>
    </location>
</feature>
<dbReference type="EMBL" id="CP058909">
    <property type="protein sequence ID" value="QLH81919.1"/>
    <property type="molecule type" value="Genomic_DNA"/>
</dbReference>
<sequence>MSYRLLLDENVERAVAERLRDAGHDVERVAAVPELGTGSDDEHVAAHARDRDRVLLTYDDDFVPAIDGTPTLYVPDETLASDAVAGIVTTIAAHYPQSEIDGVVYAGSNWL</sequence>
<dbReference type="GeneID" id="56082903"/>